<sequence>MLRNSFAWSGAPDTELAVLYLWIKTLHIAAVISWMAGMLYLPRLFVYHADAQRNGEASTTFRVMERRLLKGIMNPAAAVSVLAGAWLAWDAGLWRDGWFHAKVALVILLLVFHIFLSRQARAFQEDRNRHSSRFYRLINEIPAVLMLGIVALVVIKPWL</sequence>
<dbReference type="RefSeq" id="WP_308432021.1">
    <property type="nucleotide sequence ID" value="NZ_BNCG01000003.1"/>
</dbReference>
<keyword evidence="11 14" id="KW-0408">Iron</keyword>
<dbReference type="EMBL" id="JBHRYC010000086">
    <property type="protein sequence ID" value="MFC3639140.1"/>
    <property type="molecule type" value="Genomic_DNA"/>
</dbReference>
<evidence type="ECO:0000256" key="1">
    <source>
        <dbReference type="ARBA" id="ARBA00004651"/>
    </source>
</evidence>
<evidence type="ECO:0000256" key="7">
    <source>
        <dbReference type="ARBA" id="ARBA00022692"/>
    </source>
</evidence>
<keyword evidence="7 14" id="KW-0812">Transmembrane</keyword>
<evidence type="ECO:0000256" key="4">
    <source>
        <dbReference type="ARBA" id="ARBA00017504"/>
    </source>
</evidence>
<evidence type="ECO:0000256" key="9">
    <source>
        <dbReference type="ARBA" id="ARBA00022989"/>
    </source>
</evidence>
<name>A0ABV7UL03_9HYPH</name>
<keyword evidence="17" id="KW-1185">Reference proteome</keyword>
<feature type="transmembrane region" description="Helical" evidence="14">
    <location>
        <begin position="137"/>
        <end position="155"/>
    </location>
</feature>
<dbReference type="NCBIfam" id="TIGR00701">
    <property type="entry name" value="protoporphyrinogen oxidase HemJ"/>
    <property type="match status" value="1"/>
</dbReference>
<evidence type="ECO:0000256" key="15">
    <source>
        <dbReference type="PIRNR" id="PIRNR004638"/>
    </source>
</evidence>
<feature type="transmembrane region" description="Helical" evidence="14">
    <location>
        <begin position="72"/>
        <end position="91"/>
    </location>
</feature>
<feature type="transmembrane region" description="Helical" evidence="14">
    <location>
        <begin position="20"/>
        <end position="41"/>
    </location>
</feature>
<comment type="function">
    <text evidence="14 15">Catalyzes the oxidation of protoporphyrinogen IX to protoporphyrin IX.</text>
</comment>
<dbReference type="InterPro" id="IPR005265">
    <property type="entry name" value="HemJ-like"/>
</dbReference>
<organism evidence="16 17">
    <name type="scientific">Camelimonas fluminis</name>
    <dbReference type="NCBI Taxonomy" id="1576911"/>
    <lineage>
        <taxon>Bacteria</taxon>
        <taxon>Pseudomonadati</taxon>
        <taxon>Pseudomonadota</taxon>
        <taxon>Alphaproteobacteria</taxon>
        <taxon>Hyphomicrobiales</taxon>
        <taxon>Chelatococcaceae</taxon>
        <taxon>Camelimonas</taxon>
    </lineage>
</organism>
<feature type="transmembrane region" description="Helical" evidence="14">
    <location>
        <begin position="97"/>
        <end position="116"/>
    </location>
</feature>
<evidence type="ECO:0000256" key="2">
    <source>
        <dbReference type="ARBA" id="ARBA00005073"/>
    </source>
</evidence>
<comment type="subunit">
    <text evidence="14">Homodimer.</text>
</comment>
<evidence type="ECO:0000256" key="12">
    <source>
        <dbReference type="ARBA" id="ARBA00023136"/>
    </source>
</evidence>
<dbReference type="Proteomes" id="UP001595704">
    <property type="component" value="Unassembled WGS sequence"/>
</dbReference>
<dbReference type="HAMAP" id="MF_02239">
    <property type="entry name" value="HemJ"/>
    <property type="match status" value="1"/>
</dbReference>
<keyword evidence="8 14" id="KW-0479">Metal-binding</keyword>
<feature type="binding site" description="axial binding residue" evidence="14">
    <location>
        <position position="102"/>
    </location>
    <ligand>
        <name>heme</name>
        <dbReference type="ChEBI" id="CHEBI:30413"/>
    </ligand>
    <ligandPart>
        <name>Fe</name>
        <dbReference type="ChEBI" id="CHEBI:18248"/>
    </ligandPart>
</feature>
<gene>
    <name evidence="16" type="primary">hemJ</name>
    <name evidence="16" type="ORF">ACFONL_17500</name>
</gene>
<dbReference type="PIRSF" id="PIRSF004638">
    <property type="entry name" value="UCP004638"/>
    <property type="match status" value="1"/>
</dbReference>
<evidence type="ECO:0000256" key="10">
    <source>
        <dbReference type="ARBA" id="ARBA00023002"/>
    </source>
</evidence>
<dbReference type="PANTHER" id="PTHR40255:SF1">
    <property type="entry name" value="PROTOPORPHYRINOGEN IX OXIDASE"/>
    <property type="match status" value="1"/>
</dbReference>
<evidence type="ECO:0000256" key="3">
    <source>
        <dbReference type="ARBA" id="ARBA00006501"/>
    </source>
</evidence>
<comment type="caution">
    <text evidence="16">The sequence shown here is derived from an EMBL/GenBank/DDBJ whole genome shotgun (WGS) entry which is preliminary data.</text>
</comment>
<keyword evidence="5 14" id="KW-1003">Cell membrane</keyword>
<dbReference type="Pfam" id="PF03653">
    <property type="entry name" value="UPF0093"/>
    <property type="match status" value="1"/>
</dbReference>
<dbReference type="PANTHER" id="PTHR40255">
    <property type="entry name" value="UPF0093 MEMBRANE PROTEIN SLR1790"/>
    <property type="match status" value="1"/>
</dbReference>
<proteinExistence type="inferred from homology"/>
<accession>A0ABV7UL03</accession>
<reference evidence="17" key="1">
    <citation type="journal article" date="2019" name="Int. J. Syst. Evol. Microbiol.">
        <title>The Global Catalogue of Microorganisms (GCM) 10K type strain sequencing project: providing services to taxonomists for standard genome sequencing and annotation.</title>
        <authorList>
            <consortium name="The Broad Institute Genomics Platform"/>
            <consortium name="The Broad Institute Genome Sequencing Center for Infectious Disease"/>
            <person name="Wu L."/>
            <person name="Ma J."/>
        </authorList>
    </citation>
    <scope>NUCLEOTIDE SEQUENCE [LARGE SCALE GENOMIC DNA]</scope>
    <source>
        <strain evidence="17">KCTC 42282</strain>
    </source>
</reference>
<evidence type="ECO:0000256" key="8">
    <source>
        <dbReference type="ARBA" id="ARBA00022723"/>
    </source>
</evidence>
<feature type="binding site" description="axial binding residue" evidence="14">
    <location>
        <position position="27"/>
    </location>
    <ligand>
        <name>heme</name>
        <dbReference type="ChEBI" id="CHEBI:30413"/>
    </ligand>
    <ligandPart>
        <name>Fe</name>
        <dbReference type="ChEBI" id="CHEBI:18248"/>
    </ligandPart>
</feature>
<comment type="pathway">
    <text evidence="2 14 15">Porphyrin-containing compound metabolism; protoporphyrin-IX biosynthesis; protoporphyrin-IX from protoporphyrinogen-IX: step 1/1.</text>
</comment>
<evidence type="ECO:0000256" key="14">
    <source>
        <dbReference type="HAMAP-Rule" id="MF_02239"/>
    </source>
</evidence>
<evidence type="ECO:0000256" key="6">
    <source>
        <dbReference type="ARBA" id="ARBA00022617"/>
    </source>
</evidence>
<evidence type="ECO:0000256" key="5">
    <source>
        <dbReference type="ARBA" id="ARBA00022475"/>
    </source>
</evidence>
<comment type="cofactor">
    <cofactor evidence="14 15">
        <name>heme b</name>
        <dbReference type="ChEBI" id="CHEBI:60344"/>
    </cofactor>
    <text evidence="14 15">Binds 1 heme b (iron(II)-protoporphyrin IX) group per subunit.</text>
</comment>
<keyword evidence="9 14" id="KW-1133">Transmembrane helix</keyword>
<evidence type="ECO:0000313" key="16">
    <source>
        <dbReference type="EMBL" id="MFC3639140.1"/>
    </source>
</evidence>
<comment type="subcellular location">
    <subcellularLocation>
        <location evidence="1 14">Cell membrane</location>
        <topology evidence="1 14">Multi-pass membrane protein</topology>
    </subcellularLocation>
</comment>
<evidence type="ECO:0000256" key="13">
    <source>
        <dbReference type="ARBA" id="ARBA00048390"/>
    </source>
</evidence>
<comment type="catalytic activity">
    <reaction evidence="13 14 15">
        <text>protoporphyrinogen IX + 3 A = protoporphyrin IX + 3 AH2</text>
        <dbReference type="Rhea" id="RHEA:62000"/>
        <dbReference type="ChEBI" id="CHEBI:13193"/>
        <dbReference type="ChEBI" id="CHEBI:17499"/>
        <dbReference type="ChEBI" id="CHEBI:57306"/>
        <dbReference type="ChEBI" id="CHEBI:57307"/>
    </reaction>
</comment>
<comment type="similarity">
    <text evidence="3 14 15">Belongs to the HemJ family.</text>
</comment>
<dbReference type="EC" id="1.3.99.-" evidence="14 15"/>
<keyword evidence="6 14" id="KW-0349">Heme</keyword>
<evidence type="ECO:0000256" key="11">
    <source>
        <dbReference type="ARBA" id="ARBA00023004"/>
    </source>
</evidence>
<evidence type="ECO:0000313" key="17">
    <source>
        <dbReference type="Proteomes" id="UP001595704"/>
    </source>
</evidence>
<protein>
    <recommendedName>
        <fullName evidence="4 14">Protoporphyrinogen IX oxidase</fullName>
        <shortName evidence="14">PPO</shortName>
        <ecNumber evidence="14 15">1.3.99.-</ecNumber>
    </recommendedName>
</protein>
<keyword evidence="12 14" id="KW-0472">Membrane</keyword>
<keyword evidence="10 14" id="KW-0560">Oxidoreductase</keyword>